<dbReference type="Proteomes" id="UP000700059">
    <property type="component" value="Unassembled WGS sequence"/>
</dbReference>
<reference evidence="8 9" key="1">
    <citation type="submission" date="2021-08" db="EMBL/GenBank/DDBJ databases">
        <title>Helicobacter spp. isolated from feces of Anatolian Ground Squirrel (Spermophilus xanthoprymnus) in Turkey.</title>
        <authorList>
            <person name="Aydin F."/>
            <person name="Abay S."/>
            <person name="Kayman T."/>
            <person name="Karakaya E."/>
            <person name="Saticioglu I.B."/>
        </authorList>
    </citation>
    <scope>NUCLEOTIDE SEQUENCE [LARGE SCALE GENOMIC DNA]</scope>
    <source>
        <strain evidence="8 9">Faydin-H70</strain>
    </source>
</reference>
<dbReference type="SUPFAM" id="SSF50447">
    <property type="entry name" value="Translation proteins"/>
    <property type="match status" value="1"/>
</dbReference>
<dbReference type="Gene3D" id="2.30.30.240">
    <property type="entry name" value="PRC-barrel domain"/>
    <property type="match status" value="1"/>
</dbReference>
<feature type="domain" description="Ribosome maturation factor RimM PRC barrel" evidence="7">
    <location>
        <begin position="92"/>
        <end position="152"/>
    </location>
</feature>
<comment type="similarity">
    <text evidence="5">Belongs to the RimM family.</text>
</comment>
<comment type="function">
    <text evidence="5">An accessory protein needed during the final step in the assembly of 30S ribosomal subunit, possibly for assembly of the head region. Essential for efficient processing of 16S rRNA. May be needed both before and after RbfA during the maturation of 16S rRNA. It has affinity for free ribosomal 30S subunits but not for 70S ribosomes.</text>
</comment>
<dbReference type="InterPro" id="IPR002676">
    <property type="entry name" value="RimM_N"/>
</dbReference>
<keyword evidence="1 5" id="KW-0963">Cytoplasm</keyword>
<dbReference type="Pfam" id="PF24986">
    <property type="entry name" value="PRC_RimM"/>
    <property type="match status" value="1"/>
</dbReference>
<keyword evidence="2 5" id="KW-0690">Ribosome biogenesis</keyword>
<evidence type="ECO:0000256" key="4">
    <source>
        <dbReference type="ARBA" id="ARBA00023186"/>
    </source>
</evidence>
<comment type="caution">
    <text evidence="8">The sequence shown here is derived from an EMBL/GenBank/DDBJ whole genome shotgun (WGS) entry which is preliminary data.</text>
</comment>
<comment type="domain">
    <text evidence="5">The PRC barrel domain binds ribosomal protein uS19.</text>
</comment>
<dbReference type="SUPFAM" id="SSF50346">
    <property type="entry name" value="PRC-barrel domain"/>
    <property type="match status" value="1"/>
</dbReference>
<evidence type="ECO:0000256" key="1">
    <source>
        <dbReference type="ARBA" id="ARBA00022490"/>
    </source>
</evidence>
<keyword evidence="9" id="KW-1185">Reference proteome</keyword>
<dbReference type="PANTHER" id="PTHR33692:SF1">
    <property type="entry name" value="RIBOSOME MATURATION FACTOR RIMM"/>
    <property type="match status" value="1"/>
</dbReference>
<evidence type="ECO:0000256" key="2">
    <source>
        <dbReference type="ARBA" id="ARBA00022517"/>
    </source>
</evidence>
<protein>
    <recommendedName>
        <fullName evidence="5">Ribosome maturation factor RimM</fullName>
    </recommendedName>
</protein>
<dbReference type="InterPro" id="IPR036976">
    <property type="entry name" value="RimM_N_sf"/>
</dbReference>
<dbReference type="InterPro" id="IPR011961">
    <property type="entry name" value="RimM"/>
</dbReference>
<evidence type="ECO:0000259" key="7">
    <source>
        <dbReference type="Pfam" id="PF24986"/>
    </source>
</evidence>
<evidence type="ECO:0000313" key="9">
    <source>
        <dbReference type="Proteomes" id="UP000700059"/>
    </source>
</evidence>
<evidence type="ECO:0000259" key="6">
    <source>
        <dbReference type="Pfam" id="PF01782"/>
    </source>
</evidence>
<name>A0ABS7JP57_9HELI</name>
<dbReference type="InterPro" id="IPR056792">
    <property type="entry name" value="PRC_RimM"/>
</dbReference>
<dbReference type="NCBIfam" id="TIGR02273">
    <property type="entry name" value="16S_RimM"/>
    <property type="match status" value="1"/>
</dbReference>
<dbReference type="InterPro" id="IPR009000">
    <property type="entry name" value="Transl_B-barrel_sf"/>
</dbReference>
<organism evidence="8 9">
    <name type="scientific">Helicobacter turcicus</name>
    <dbReference type="NCBI Taxonomy" id="2867412"/>
    <lineage>
        <taxon>Bacteria</taxon>
        <taxon>Pseudomonadati</taxon>
        <taxon>Campylobacterota</taxon>
        <taxon>Epsilonproteobacteria</taxon>
        <taxon>Campylobacterales</taxon>
        <taxon>Helicobacteraceae</taxon>
        <taxon>Helicobacter</taxon>
    </lineage>
</organism>
<sequence>MSVAKIGRSFGFEGDVVLHILSDFPESFRVGNVYHSQFKELTLERYSPQKSIAKFKEINSKEEAKQIVNCILYSTQEESRAQCVLEDNAFFWFDIIGSEVVENGEVLGLVSEIDRFCNQDYLYVKTSSALVAQNFSKSFLIPYNARYILKVESKIDSKEQNPKKDLLINPQVDFKRQSKSNAPKIIHTQFCKDILENS</sequence>
<evidence type="ECO:0000256" key="3">
    <source>
        <dbReference type="ARBA" id="ARBA00022552"/>
    </source>
</evidence>
<dbReference type="Pfam" id="PF01782">
    <property type="entry name" value="RimM"/>
    <property type="match status" value="1"/>
</dbReference>
<feature type="domain" description="RimM N-terminal" evidence="6">
    <location>
        <begin position="3"/>
        <end position="77"/>
    </location>
</feature>
<accession>A0ABS7JP57</accession>
<dbReference type="InterPro" id="IPR011033">
    <property type="entry name" value="PRC_barrel-like_sf"/>
</dbReference>
<dbReference type="Gene3D" id="2.40.30.60">
    <property type="entry name" value="RimM"/>
    <property type="match status" value="1"/>
</dbReference>
<dbReference type="HAMAP" id="MF_00014">
    <property type="entry name" value="Ribosome_mat_RimM"/>
    <property type="match status" value="1"/>
</dbReference>
<comment type="subcellular location">
    <subcellularLocation>
        <location evidence="5">Cytoplasm</location>
    </subcellularLocation>
</comment>
<gene>
    <name evidence="5 8" type="primary">rimM</name>
    <name evidence="8" type="ORF">K4G57_06820</name>
</gene>
<keyword evidence="4 5" id="KW-0143">Chaperone</keyword>
<proteinExistence type="inferred from homology"/>
<evidence type="ECO:0000256" key="5">
    <source>
        <dbReference type="HAMAP-Rule" id="MF_00014"/>
    </source>
</evidence>
<comment type="subunit">
    <text evidence="5">Binds ribosomal protein uS19.</text>
</comment>
<evidence type="ECO:0000313" key="8">
    <source>
        <dbReference type="EMBL" id="MBX7491173.1"/>
    </source>
</evidence>
<dbReference type="PANTHER" id="PTHR33692">
    <property type="entry name" value="RIBOSOME MATURATION FACTOR RIMM"/>
    <property type="match status" value="1"/>
</dbReference>
<dbReference type="EMBL" id="JAIGYQ010000009">
    <property type="protein sequence ID" value="MBX7491173.1"/>
    <property type="molecule type" value="Genomic_DNA"/>
</dbReference>
<keyword evidence="3 5" id="KW-0698">rRNA processing</keyword>